<sequence length="428" mass="49147">MSLRIFDFKRFARNGGFLNSRSKFLKMIYNKKKKAYKSINCLGMICCLVLFSTSSSLLYAQKKPIDSLQLVDIPGYVTLKCDFHMHTVFSDGHVWPSFRVYEAQRDELDAISMTEHIDYEGYPEEVKHDANRSYEIGKARAAGSTLMVIKGVEISPRVPPYHCNALFVKDANKIPYAYMKETHKKFIMKDSITKEELMAPFLEVQRQGAFVFYNHPGYAWWDKKDRNIFTAFHKELLEKGILGGVEVVNSGRYNVIAHELAMRYNLTMLGSSDEHYDIANQYRGRRRPMTLVFAKHRDEESIKEALIAGRTAVLMDDILIGRKALMEPFFKKAVSIHSTFKLRNGEPIVEIALQNVSDIPFCLKLASAYQVEDFPLGRLRLAGKEQKTVVLKAVWEEVQSIDLSVNVENIITGVNEELQFQIPVIFNR</sequence>
<dbReference type="PANTHER" id="PTHR42924:SF3">
    <property type="entry name" value="POLYMERASE_HISTIDINOL PHOSPHATASE N-TERMINAL DOMAIN-CONTAINING PROTEIN"/>
    <property type="match status" value="1"/>
</dbReference>
<dbReference type="Gene3D" id="3.20.20.140">
    <property type="entry name" value="Metal-dependent hydrolases"/>
    <property type="match status" value="1"/>
</dbReference>
<dbReference type="InterPro" id="IPR003141">
    <property type="entry name" value="Pol/His_phosphatase_N"/>
</dbReference>
<reference evidence="3" key="1">
    <citation type="submission" date="2016-10" db="EMBL/GenBank/DDBJ databases">
        <authorList>
            <person name="Varghese N."/>
            <person name="Submissions S."/>
        </authorList>
    </citation>
    <scope>NUCLEOTIDE SEQUENCE [LARGE SCALE GENOMIC DNA]</scope>
    <source>
        <strain evidence="3">DSM 18733</strain>
    </source>
</reference>
<dbReference type="EMBL" id="FOAF01000004">
    <property type="protein sequence ID" value="SEL81664.1"/>
    <property type="molecule type" value="Genomic_DNA"/>
</dbReference>
<protein>
    <recommendedName>
        <fullName evidence="1">Polymerase/histidinol phosphatase N-terminal domain-containing protein</fullName>
    </recommendedName>
</protein>
<dbReference type="SMART" id="SM00481">
    <property type="entry name" value="POLIIIAc"/>
    <property type="match status" value="1"/>
</dbReference>
<evidence type="ECO:0000313" key="2">
    <source>
        <dbReference type="EMBL" id="SEL81664.1"/>
    </source>
</evidence>
<dbReference type="Pfam" id="PF16392">
    <property type="entry name" value="DUF5001"/>
    <property type="match status" value="1"/>
</dbReference>
<name>A0A1H7TB79_OLID1</name>
<keyword evidence="3" id="KW-1185">Reference proteome</keyword>
<dbReference type="STRING" id="407022.SAMN05661044_03436"/>
<gene>
    <name evidence="2" type="ORF">SAMN05661044_03436</name>
</gene>
<organism evidence="2 3">
    <name type="scientific">Olivibacter domesticus</name>
    <name type="common">Pseudosphingobacterium domesticum</name>
    <dbReference type="NCBI Taxonomy" id="407022"/>
    <lineage>
        <taxon>Bacteria</taxon>
        <taxon>Pseudomonadati</taxon>
        <taxon>Bacteroidota</taxon>
        <taxon>Sphingobacteriia</taxon>
        <taxon>Sphingobacteriales</taxon>
        <taxon>Sphingobacteriaceae</taxon>
        <taxon>Olivibacter</taxon>
    </lineage>
</organism>
<proteinExistence type="predicted"/>
<evidence type="ECO:0000259" key="1">
    <source>
        <dbReference type="SMART" id="SM00481"/>
    </source>
</evidence>
<accession>A0A1H7TB79</accession>
<dbReference type="Proteomes" id="UP000199421">
    <property type="component" value="Unassembled WGS sequence"/>
</dbReference>
<evidence type="ECO:0000313" key="3">
    <source>
        <dbReference type="Proteomes" id="UP000199421"/>
    </source>
</evidence>
<dbReference type="GO" id="GO:0004534">
    <property type="term" value="F:5'-3' RNA exonuclease activity"/>
    <property type="evidence" value="ECO:0007669"/>
    <property type="project" value="TreeGrafter"/>
</dbReference>
<dbReference type="AlphaFoldDB" id="A0A1H7TB79"/>
<dbReference type="InterPro" id="IPR016195">
    <property type="entry name" value="Pol/histidinol_Pase-like"/>
</dbReference>
<dbReference type="GO" id="GO:0035312">
    <property type="term" value="F:5'-3' DNA exonuclease activity"/>
    <property type="evidence" value="ECO:0007669"/>
    <property type="project" value="TreeGrafter"/>
</dbReference>
<dbReference type="InterPro" id="IPR052018">
    <property type="entry name" value="PHP_domain"/>
</dbReference>
<dbReference type="PANTHER" id="PTHR42924">
    <property type="entry name" value="EXONUCLEASE"/>
    <property type="match status" value="1"/>
</dbReference>
<dbReference type="InterPro" id="IPR032165">
    <property type="entry name" value="DUF5001"/>
</dbReference>
<feature type="domain" description="Polymerase/histidinol phosphatase N-terminal" evidence="1">
    <location>
        <begin position="81"/>
        <end position="158"/>
    </location>
</feature>
<dbReference type="SUPFAM" id="SSF89550">
    <property type="entry name" value="PHP domain-like"/>
    <property type="match status" value="1"/>
</dbReference>